<proteinExistence type="predicted"/>
<dbReference type="EMBL" id="LAZR01005520">
    <property type="protein sequence ID" value="KKM99244.1"/>
    <property type="molecule type" value="Genomic_DNA"/>
</dbReference>
<evidence type="ECO:0000313" key="1">
    <source>
        <dbReference type="EMBL" id="KKM99244.1"/>
    </source>
</evidence>
<protein>
    <submittedName>
        <fullName evidence="1">Uncharacterized protein</fullName>
    </submittedName>
</protein>
<gene>
    <name evidence="1" type="ORF">LCGC14_1149830</name>
</gene>
<accession>A0A0F9LVT5</accession>
<dbReference type="AlphaFoldDB" id="A0A0F9LVT5"/>
<organism evidence="1">
    <name type="scientific">marine sediment metagenome</name>
    <dbReference type="NCBI Taxonomy" id="412755"/>
    <lineage>
        <taxon>unclassified sequences</taxon>
        <taxon>metagenomes</taxon>
        <taxon>ecological metagenomes</taxon>
    </lineage>
</organism>
<name>A0A0F9LVT5_9ZZZZ</name>
<comment type="caution">
    <text evidence="1">The sequence shown here is derived from an EMBL/GenBank/DDBJ whole genome shotgun (WGS) entry which is preliminary data.</text>
</comment>
<reference evidence="1" key="1">
    <citation type="journal article" date="2015" name="Nature">
        <title>Complex archaea that bridge the gap between prokaryotes and eukaryotes.</title>
        <authorList>
            <person name="Spang A."/>
            <person name="Saw J.H."/>
            <person name="Jorgensen S.L."/>
            <person name="Zaremba-Niedzwiedzka K."/>
            <person name="Martijn J."/>
            <person name="Lind A.E."/>
            <person name="van Eijk R."/>
            <person name="Schleper C."/>
            <person name="Guy L."/>
            <person name="Ettema T.J."/>
        </authorList>
    </citation>
    <scope>NUCLEOTIDE SEQUENCE</scope>
</reference>
<sequence>MTDTLIKEDKKKEKKPYSSDHKLTTIEIQQDIINRLARNESVVKIATSYGVSRQRIDQLKHDHKSIIAASRQELINLLPTALDITKQDLKNGKAIAYRYTYNRKSITEHDLTYKKQIQALISDLYKMLGFFPHTQQSLHIGKLYQDNRTQVKITPEFDRFLNFQEAEQVKVIDQEDGHKSNETPEHNIRHIIRRLLCLYFKTFNYFICIVLYRGRVGVPVLVSVPDTYYIYLNRTQRLF</sequence>